<sequence>MTHPPQDGTPRDPGTPLDPTARHAATPDTATFPRTSADPDVQITQRSHPTEVGLAGTPRTGHPVTDYDVLDDPEPRVERPGLDGRTVDRSGRLPAASWKFVLRTAYAGFFRDHCIDLAAGLSFRMLLSLAPALVSLVSILSLAGQSGTIVNDVMDELERIVPSQTWSTIRPLLDSVLDAPSPGLGLFVGLAVALWSSSGYVKSFGRAMNRVVGVEEGRGPIVFNLVMYLLTLGMLILGALALLVFVLSGPLASAIGGVLGMSDVTLAVWNVARWFLLAGIVVLCVAVLYHATPNLKQPRFRWLSIGALIAIVVSILATFGFTFYVSQFGAFNATYGALTGVIIFLVWVFIVNGILLFGAELDCELERARELRAGLPAEVALQLPVRSTKLTQKQARQAEEEVRRAANLRATAGTSQKDPHGTARKYEQKAAGTQPKH</sequence>
<dbReference type="Proteomes" id="UP000784435">
    <property type="component" value="Unassembled WGS sequence"/>
</dbReference>
<keyword evidence="2" id="KW-1003">Cell membrane</keyword>
<feature type="transmembrane region" description="Helical" evidence="7">
    <location>
        <begin position="183"/>
        <end position="201"/>
    </location>
</feature>
<name>A0A921SN02_9MICO</name>
<protein>
    <submittedName>
        <fullName evidence="8">YihY family inner membrane protein</fullName>
    </submittedName>
</protein>
<proteinExistence type="predicted"/>
<organism evidence="8 9">
    <name type="scientific">Brevibacterium senegalense</name>
    <dbReference type="NCBI Taxonomy" id="1033736"/>
    <lineage>
        <taxon>Bacteria</taxon>
        <taxon>Bacillati</taxon>
        <taxon>Actinomycetota</taxon>
        <taxon>Actinomycetes</taxon>
        <taxon>Micrococcales</taxon>
        <taxon>Brevibacteriaceae</taxon>
        <taxon>Brevibacterium</taxon>
    </lineage>
</organism>
<evidence type="ECO:0000313" key="8">
    <source>
        <dbReference type="EMBL" id="HJG79319.1"/>
    </source>
</evidence>
<evidence type="ECO:0000256" key="6">
    <source>
        <dbReference type="SAM" id="MobiDB-lite"/>
    </source>
</evidence>
<feature type="transmembrane region" description="Helical" evidence="7">
    <location>
        <begin position="125"/>
        <end position="144"/>
    </location>
</feature>
<dbReference type="AlphaFoldDB" id="A0A921SN02"/>
<keyword evidence="5 7" id="KW-0472">Membrane</keyword>
<dbReference type="PANTHER" id="PTHR30213">
    <property type="entry name" value="INNER MEMBRANE PROTEIN YHJD"/>
    <property type="match status" value="1"/>
</dbReference>
<feature type="transmembrane region" description="Helical" evidence="7">
    <location>
        <begin position="222"/>
        <end position="247"/>
    </location>
</feature>
<evidence type="ECO:0000256" key="3">
    <source>
        <dbReference type="ARBA" id="ARBA00022692"/>
    </source>
</evidence>
<dbReference type="GO" id="GO:0005886">
    <property type="term" value="C:plasma membrane"/>
    <property type="evidence" value="ECO:0007669"/>
    <property type="project" value="UniProtKB-SubCell"/>
</dbReference>
<reference evidence="8" key="1">
    <citation type="journal article" date="2021" name="PeerJ">
        <title>Extensive microbial diversity within the chicken gut microbiome revealed by metagenomics and culture.</title>
        <authorList>
            <person name="Gilroy R."/>
            <person name="Ravi A."/>
            <person name="Getino M."/>
            <person name="Pursley I."/>
            <person name="Horton D.L."/>
            <person name="Alikhan N.F."/>
            <person name="Baker D."/>
            <person name="Gharbi K."/>
            <person name="Hall N."/>
            <person name="Watson M."/>
            <person name="Adriaenssens E.M."/>
            <person name="Foster-Nyarko E."/>
            <person name="Jarju S."/>
            <person name="Secka A."/>
            <person name="Antonio M."/>
            <person name="Oren A."/>
            <person name="Chaudhuri R.R."/>
            <person name="La Ragione R."/>
            <person name="Hildebrand F."/>
            <person name="Pallen M.J."/>
        </authorList>
    </citation>
    <scope>NUCLEOTIDE SEQUENCE</scope>
    <source>
        <strain evidence="8">ChiGjej5B5-7349</strain>
    </source>
</reference>
<keyword evidence="4 7" id="KW-1133">Transmembrane helix</keyword>
<feature type="transmembrane region" description="Helical" evidence="7">
    <location>
        <begin position="302"/>
        <end position="325"/>
    </location>
</feature>
<gene>
    <name evidence="8" type="ORF">K8V08_02780</name>
</gene>
<evidence type="ECO:0000256" key="7">
    <source>
        <dbReference type="SAM" id="Phobius"/>
    </source>
</evidence>
<dbReference type="NCBIfam" id="TIGR00765">
    <property type="entry name" value="yihY_not_rbn"/>
    <property type="match status" value="1"/>
</dbReference>
<reference evidence="8" key="2">
    <citation type="submission" date="2021-09" db="EMBL/GenBank/DDBJ databases">
        <authorList>
            <person name="Gilroy R."/>
        </authorList>
    </citation>
    <scope>NUCLEOTIDE SEQUENCE</scope>
    <source>
        <strain evidence="8">ChiGjej5B5-7349</strain>
    </source>
</reference>
<feature type="compositionally biased region" description="Basic and acidic residues" evidence="6">
    <location>
        <begin position="417"/>
        <end position="428"/>
    </location>
</feature>
<evidence type="ECO:0000256" key="2">
    <source>
        <dbReference type="ARBA" id="ARBA00022475"/>
    </source>
</evidence>
<feature type="transmembrane region" description="Helical" evidence="7">
    <location>
        <begin position="337"/>
        <end position="359"/>
    </location>
</feature>
<evidence type="ECO:0000313" key="9">
    <source>
        <dbReference type="Proteomes" id="UP000784435"/>
    </source>
</evidence>
<dbReference type="Pfam" id="PF03631">
    <property type="entry name" value="Virul_fac_BrkB"/>
    <property type="match status" value="1"/>
</dbReference>
<dbReference type="InterPro" id="IPR017039">
    <property type="entry name" value="Virul_fac_BrkB"/>
</dbReference>
<feature type="region of interest" description="Disordered" evidence="6">
    <location>
        <begin position="1"/>
        <end position="66"/>
    </location>
</feature>
<evidence type="ECO:0000256" key="5">
    <source>
        <dbReference type="ARBA" id="ARBA00023136"/>
    </source>
</evidence>
<evidence type="ECO:0000256" key="4">
    <source>
        <dbReference type="ARBA" id="ARBA00022989"/>
    </source>
</evidence>
<accession>A0A921SN02</accession>
<keyword evidence="3 7" id="KW-0812">Transmembrane</keyword>
<comment type="subcellular location">
    <subcellularLocation>
        <location evidence="1">Cell membrane</location>
        <topology evidence="1">Multi-pass membrane protein</topology>
    </subcellularLocation>
</comment>
<feature type="region of interest" description="Disordered" evidence="6">
    <location>
        <begin position="394"/>
        <end position="437"/>
    </location>
</feature>
<dbReference type="PANTHER" id="PTHR30213:SF0">
    <property type="entry name" value="UPF0761 MEMBRANE PROTEIN YIHY"/>
    <property type="match status" value="1"/>
</dbReference>
<feature type="transmembrane region" description="Helical" evidence="7">
    <location>
        <begin position="267"/>
        <end position="290"/>
    </location>
</feature>
<dbReference type="EMBL" id="DYUK01000064">
    <property type="protein sequence ID" value="HJG79319.1"/>
    <property type="molecule type" value="Genomic_DNA"/>
</dbReference>
<evidence type="ECO:0000256" key="1">
    <source>
        <dbReference type="ARBA" id="ARBA00004651"/>
    </source>
</evidence>
<comment type="caution">
    <text evidence="8">The sequence shown here is derived from an EMBL/GenBank/DDBJ whole genome shotgun (WGS) entry which is preliminary data.</text>
</comment>